<feature type="domain" description="SLH" evidence="3">
    <location>
        <begin position="529"/>
        <end position="589"/>
    </location>
</feature>
<dbReference type="PANTHER" id="PTHR43308:SF5">
    <property type="entry name" value="S-LAYER PROTEIN _ PEPTIDOGLYCAN ENDO-BETA-N-ACETYLGLUCOSAMINIDASE"/>
    <property type="match status" value="1"/>
</dbReference>
<dbReference type="PRINTS" id="PR01217">
    <property type="entry name" value="PRICHEXTENSN"/>
</dbReference>
<sequence length="589" mass="60815">MYKSKTVRALMVIVLLVVQCSIAFAVSAEAAVRASINADTRQVTIEGQAVAGVTQLTAKVTGPQSEIVNIEQIAIGNDKSYRIEFVLSEYAAEGSYKVYIGGNGINAAESASFTYVKPSTPSPGTPEPSPGTPTPSPGTPEPSPGTPTPSPGTPTPSPGTPTPSPATPKPSPSTPTPSPSAGVIVQGTISETKDDTGKAATKVTVGAEQLKQAAEALKKQGNGAAEFIVEVPADRSVALVSVSAQALADAENAVPGALITVKAGSASYHLPADLIDVAALAKQLGAEAGDVQVTITLEKKSGAEADAIAAVVKAAGGEIVGDVYEFRVTAHAGSNKLELTDFGNRYVTRSLTLPKTVPGQATAVVIDPETGELSFVPARFVQKDGTTTVIMKRTGNSTYAVVSLNKTFADAKGHWAQADIELLASKLLVKGVADNAFAPEQAVTRAEFASLLVRALGLTEQRGEQAFGDVRASDWYAGAVAAASAAGLIEGYEDGSFRPNAVISREELAVLAMRAFDFAGAKASAEQSLQQFADANAIGTWALDGVRRAVSEGILNGMTDSDFAPQEQTSRAQAAVMLKRLVLKLGFMD</sequence>
<evidence type="ECO:0000256" key="2">
    <source>
        <dbReference type="SAM" id="SignalP"/>
    </source>
</evidence>
<feature type="compositionally biased region" description="Pro residues" evidence="1">
    <location>
        <begin position="120"/>
        <end position="178"/>
    </location>
</feature>
<reference evidence="4 5" key="1">
    <citation type="journal article" date="2009" name="Int. J. Syst. Evol. Microbiol.">
        <title>Paenibacillus contaminans sp. nov., isolated from a contaminated laboratory plate.</title>
        <authorList>
            <person name="Chou J.H."/>
            <person name="Lee J.H."/>
            <person name="Lin M.C."/>
            <person name="Chang P.S."/>
            <person name="Arun A.B."/>
            <person name="Young C.C."/>
            <person name="Chen W.M."/>
        </authorList>
    </citation>
    <scope>NUCLEOTIDE SEQUENCE [LARGE SCALE GENOMIC DNA]</scope>
    <source>
        <strain evidence="4 5">CKOBP-6</strain>
    </source>
</reference>
<dbReference type="OrthoDB" id="1723494at2"/>
<gene>
    <name evidence="4" type="ORF">DQG23_36470</name>
</gene>
<feature type="domain" description="SLH" evidence="3">
    <location>
        <begin position="403"/>
        <end position="462"/>
    </location>
</feature>
<keyword evidence="2" id="KW-0732">Signal</keyword>
<evidence type="ECO:0000259" key="3">
    <source>
        <dbReference type="PROSITE" id="PS51272"/>
    </source>
</evidence>
<dbReference type="Pfam" id="PF00395">
    <property type="entry name" value="SLH"/>
    <property type="match status" value="3"/>
</dbReference>
<evidence type="ECO:0000313" key="5">
    <source>
        <dbReference type="Proteomes" id="UP000250369"/>
    </source>
</evidence>
<dbReference type="Proteomes" id="UP000250369">
    <property type="component" value="Unassembled WGS sequence"/>
</dbReference>
<proteinExistence type="predicted"/>
<feature type="domain" description="SLH" evidence="3">
    <location>
        <begin position="463"/>
        <end position="526"/>
    </location>
</feature>
<protein>
    <recommendedName>
        <fullName evidence="3">SLH domain-containing protein</fullName>
    </recommendedName>
</protein>
<dbReference type="PANTHER" id="PTHR43308">
    <property type="entry name" value="OUTER MEMBRANE PROTEIN ALPHA-RELATED"/>
    <property type="match status" value="1"/>
</dbReference>
<dbReference type="InterPro" id="IPR051465">
    <property type="entry name" value="Cell_Envelope_Struct_Comp"/>
</dbReference>
<dbReference type="PROSITE" id="PS51272">
    <property type="entry name" value="SLH"/>
    <property type="match status" value="3"/>
</dbReference>
<accession>A0A329LTF5</accession>
<name>A0A329LTF5_9BACL</name>
<dbReference type="EMBL" id="QMFB01000038">
    <property type="protein sequence ID" value="RAV11231.1"/>
    <property type="molecule type" value="Genomic_DNA"/>
</dbReference>
<feature type="signal peptide" evidence="2">
    <location>
        <begin position="1"/>
        <end position="30"/>
    </location>
</feature>
<organism evidence="4 5">
    <name type="scientific">Paenibacillus contaminans</name>
    <dbReference type="NCBI Taxonomy" id="450362"/>
    <lineage>
        <taxon>Bacteria</taxon>
        <taxon>Bacillati</taxon>
        <taxon>Bacillota</taxon>
        <taxon>Bacilli</taxon>
        <taxon>Bacillales</taxon>
        <taxon>Paenibacillaceae</taxon>
        <taxon>Paenibacillus</taxon>
    </lineage>
</organism>
<feature type="region of interest" description="Disordered" evidence="1">
    <location>
        <begin position="116"/>
        <end position="183"/>
    </location>
</feature>
<comment type="caution">
    <text evidence="4">The sequence shown here is derived from an EMBL/GenBank/DDBJ whole genome shotgun (WGS) entry which is preliminary data.</text>
</comment>
<dbReference type="InterPro" id="IPR001119">
    <property type="entry name" value="SLH_dom"/>
</dbReference>
<keyword evidence="5" id="KW-1185">Reference proteome</keyword>
<dbReference type="RefSeq" id="WP_158560884.1">
    <property type="nucleotide sequence ID" value="NZ_QMFB01000038.1"/>
</dbReference>
<evidence type="ECO:0000313" key="4">
    <source>
        <dbReference type="EMBL" id="RAV11231.1"/>
    </source>
</evidence>
<dbReference type="AlphaFoldDB" id="A0A329LTF5"/>
<evidence type="ECO:0000256" key="1">
    <source>
        <dbReference type="SAM" id="MobiDB-lite"/>
    </source>
</evidence>
<feature type="chain" id="PRO_5039472341" description="SLH domain-containing protein" evidence="2">
    <location>
        <begin position="31"/>
        <end position="589"/>
    </location>
</feature>